<organism evidence="1 2">
    <name type="scientific">Puccinia coronata f. sp. avenae</name>
    <dbReference type="NCBI Taxonomy" id="200324"/>
    <lineage>
        <taxon>Eukaryota</taxon>
        <taxon>Fungi</taxon>
        <taxon>Dikarya</taxon>
        <taxon>Basidiomycota</taxon>
        <taxon>Pucciniomycotina</taxon>
        <taxon>Pucciniomycetes</taxon>
        <taxon>Pucciniales</taxon>
        <taxon>Pucciniaceae</taxon>
        <taxon>Puccinia</taxon>
    </lineage>
</organism>
<accession>A0A2N5S925</accession>
<dbReference type="EMBL" id="PGCI01000994">
    <property type="protein sequence ID" value="PLW09730.1"/>
    <property type="molecule type" value="Genomic_DNA"/>
</dbReference>
<name>A0A2N5S925_9BASI</name>
<reference evidence="1 2" key="1">
    <citation type="submission" date="2017-11" db="EMBL/GenBank/DDBJ databases">
        <title>De novo assembly and phasing of dikaryotic genomes from two isolates of Puccinia coronata f. sp. avenae, the causal agent of oat crown rust.</title>
        <authorList>
            <person name="Miller M.E."/>
            <person name="Zhang Y."/>
            <person name="Omidvar V."/>
            <person name="Sperschneider J."/>
            <person name="Schwessinger B."/>
            <person name="Raley C."/>
            <person name="Palmer J.M."/>
            <person name="Garnica D."/>
            <person name="Upadhyaya N."/>
            <person name="Rathjen J."/>
            <person name="Taylor J.M."/>
            <person name="Park R.F."/>
            <person name="Dodds P.N."/>
            <person name="Hirsch C.D."/>
            <person name="Kianian S.F."/>
            <person name="Figueroa M."/>
        </authorList>
    </citation>
    <scope>NUCLEOTIDE SEQUENCE [LARGE SCALE GENOMIC DNA]</scope>
    <source>
        <strain evidence="1">12SD80</strain>
    </source>
</reference>
<sequence length="130" mass="14781">MAASNGTWLKALINEIWDLKIKSALHYIDNIKLNNQLTTDDITFKEKYCVNHFINNKGLDDKLKRFGSNAKTRHIKLCTKGMCQEIKAKKIKVVLIRTHEMIANALTKPAPILSLSRLTKTIDPIFCVQG</sequence>
<evidence type="ECO:0000313" key="1">
    <source>
        <dbReference type="EMBL" id="PLW09730.1"/>
    </source>
</evidence>
<protein>
    <submittedName>
        <fullName evidence="1">Uncharacterized protein</fullName>
    </submittedName>
</protein>
<evidence type="ECO:0000313" key="2">
    <source>
        <dbReference type="Proteomes" id="UP000235392"/>
    </source>
</evidence>
<comment type="caution">
    <text evidence="1">The sequence shown here is derived from an EMBL/GenBank/DDBJ whole genome shotgun (WGS) entry which is preliminary data.</text>
</comment>
<dbReference type="Proteomes" id="UP000235392">
    <property type="component" value="Unassembled WGS sequence"/>
</dbReference>
<dbReference type="AlphaFoldDB" id="A0A2N5S925"/>
<proteinExistence type="predicted"/>
<gene>
    <name evidence="1" type="ORF">PCASD_25658</name>
</gene>